<protein>
    <recommendedName>
        <fullName evidence="3">Transposase</fullName>
    </recommendedName>
</protein>
<name>A0ABT0MM40_9GAMM</name>
<gene>
    <name evidence="1" type="ORF">M2650_15100</name>
</gene>
<comment type="caution">
    <text evidence="1">The sequence shown here is derived from an EMBL/GenBank/DDBJ whole genome shotgun (WGS) entry which is preliminary data.</text>
</comment>
<dbReference type="RefSeq" id="WP_249475916.1">
    <property type="nucleotide sequence ID" value="NZ_JAMBEP010000005.1"/>
</dbReference>
<proteinExistence type="predicted"/>
<evidence type="ECO:0000313" key="2">
    <source>
        <dbReference type="Proteomes" id="UP001431217"/>
    </source>
</evidence>
<sequence>MTAPSERSLPTSVRFGVDVHRTRNGYTLTLHREEGAFPVLAANGRRLMRWRRLDDALAYATEHFGVLSAIRLNLDD</sequence>
<dbReference type="EMBL" id="JAMBEP010000005">
    <property type="protein sequence ID" value="MCL1635949.1"/>
    <property type="molecule type" value="Genomic_DNA"/>
</dbReference>
<reference evidence="1 2" key="1">
    <citation type="submission" date="2022-05" db="EMBL/GenBank/DDBJ databases">
        <title>Luteimonas sp. SX5, whole genome shotgun sequencing project.</title>
        <authorList>
            <person name="Zhao G."/>
            <person name="Shen L."/>
        </authorList>
    </citation>
    <scope>NUCLEOTIDE SEQUENCE [LARGE SCALE GENOMIC DNA]</scope>
    <source>
        <strain evidence="1 2">SX5</strain>
    </source>
</reference>
<evidence type="ECO:0008006" key="3">
    <source>
        <dbReference type="Google" id="ProtNLM"/>
    </source>
</evidence>
<dbReference type="Proteomes" id="UP001431217">
    <property type="component" value="Unassembled WGS sequence"/>
</dbReference>
<keyword evidence="2" id="KW-1185">Reference proteome</keyword>
<accession>A0ABT0MM40</accession>
<evidence type="ECO:0000313" key="1">
    <source>
        <dbReference type="EMBL" id="MCL1635949.1"/>
    </source>
</evidence>
<organism evidence="1 2">
    <name type="scientific">Luteimonas galliterrae</name>
    <dbReference type="NCBI Taxonomy" id="2940486"/>
    <lineage>
        <taxon>Bacteria</taxon>
        <taxon>Pseudomonadati</taxon>
        <taxon>Pseudomonadota</taxon>
        <taxon>Gammaproteobacteria</taxon>
        <taxon>Lysobacterales</taxon>
        <taxon>Lysobacteraceae</taxon>
        <taxon>Luteimonas</taxon>
    </lineage>
</organism>